<evidence type="ECO:0000313" key="1">
    <source>
        <dbReference type="EMBL" id="MBB3125358.1"/>
    </source>
</evidence>
<reference evidence="1 2" key="1">
    <citation type="submission" date="2020-08" db="EMBL/GenBank/DDBJ databases">
        <title>Genomic Encyclopedia of Type Strains, Phase III (KMG-III): the genomes of soil and plant-associated and newly described type strains.</title>
        <authorList>
            <person name="Whitman W."/>
        </authorList>
    </citation>
    <scope>NUCLEOTIDE SEQUENCE [LARGE SCALE GENOMIC DNA]</scope>
    <source>
        <strain evidence="1 2">CECT 5831</strain>
    </source>
</reference>
<name>A0A839TJ00_9BACL</name>
<accession>A0A839TJ00</accession>
<sequence>MGCPLSIFILTDKPYGDEVNTKCEVGMREHTSYINSCISSSECMEMNCITLDKISCNKRYISFKGDKNLIVIMYSFSYKSL</sequence>
<organism evidence="1 2">
    <name type="scientific">Paenibacillus rhizosphaerae</name>
    <dbReference type="NCBI Taxonomy" id="297318"/>
    <lineage>
        <taxon>Bacteria</taxon>
        <taxon>Bacillati</taxon>
        <taxon>Bacillota</taxon>
        <taxon>Bacilli</taxon>
        <taxon>Bacillales</taxon>
        <taxon>Paenibacillaceae</taxon>
        <taxon>Paenibacillus</taxon>
    </lineage>
</organism>
<proteinExistence type="predicted"/>
<evidence type="ECO:0000313" key="2">
    <source>
        <dbReference type="Proteomes" id="UP000517523"/>
    </source>
</evidence>
<dbReference type="AlphaFoldDB" id="A0A839TJ00"/>
<dbReference type="Proteomes" id="UP000517523">
    <property type="component" value="Unassembled WGS sequence"/>
</dbReference>
<gene>
    <name evidence="1" type="ORF">FHS19_000012</name>
</gene>
<protein>
    <submittedName>
        <fullName evidence="1">Uncharacterized protein</fullName>
    </submittedName>
</protein>
<comment type="caution">
    <text evidence="1">The sequence shown here is derived from an EMBL/GenBank/DDBJ whole genome shotgun (WGS) entry which is preliminary data.</text>
</comment>
<dbReference type="EMBL" id="JACHXJ010000001">
    <property type="protein sequence ID" value="MBB3125358.1"/>
    <property type="molecule type" value="Genomic_DNA"/>
</dbReference>